<feature type="transmembrane region" description="Helical" evidence="1">
    <location>
        <begin position="119"/>
        <end position="137"/>
    </location>
</feature>
<evidence type="ECO:0000313" key="3">
    <source>
        <dbReference type="Proteomes" id="UP000177445"/>
    </source>
</evidence>
<feature type="transmembrane region" description="Helical" evidence="1">
    <location>
        <begin position="362"/>
        <end position="380"/>
    </location>
</feature>
<reference evidence="2 3" key="1">
    <citation type="submission" date="2016-10" db="EMBL/GenBank/DDBJ databases">
        <title>Marinobacter salinus sp. nov., a moderately halophilic bacterium isolated from a tidal flat environment.</title>
        <authorList>
            <person name="Park S.-J."/>
        </authorList>
    </citation>
    <scope>NUCLEOTIDE SEQUENCE [LARGE SCALE GENOMIC DNA]</scope>
    <source>
        <strain evidence="2 3">Hb8</strain>
    </source>
</reference>
<feature type="transmembrane region" description="Helical" evidence="1">
    <location>
        <begin position="149"/>
        <end position="167"/>
    </location>
</feature>
<keyword evidence="1" id="KW-0812">Transmembrane</keyword>
<accession>A0A1D9GRB3</accession>
<keyword evidence="1" id="KW-0472">Membrane</keyword>
<feature type="transmembrane region" description="Helical" evidence="1">
    <location>
        <begin position="65"/>
        <end position="86"/>
    </location>
</feature>
<dbReference type="Proteomes" id="UP000177445">
    <property type="component" value="Chromosome"/>
</dbReference>
<dbReference type="EMBL" id="CP017715">
    <property type="protein sequence ID" value="AOY90051.1"/>
    <property type="molecule type" value="Genomic_DNA"/>
</dbReference>
<feature type="transmembrane region" description="Helical" evidence="1">
    <location>
        <begin position="333"/>
        <end position="356"/>
    </location>
</feature>
<keyword evidence="1" id="KW-1133">Transmembrane helix</keyword>
<feature type="transmembrane region" description="Helical" evidence="1">
    <location>
        <begin position="298"/>
        <end position="321"/>
    </location>
</feature>
<dbReference type="Pfam" id="PF05940">
    <property type="entry name" value="NnrS"/>
    <property type="match status" value="1"/>
</dbReference>
<name>A0A1D9GRB3_9GAMM</name>
<evidence type="ECO:0000313" key="2">
    <source>
        <dbReference type="EMBL" id="AOY90051.1"/>
    </source>
</evidence>
<dbReference type="InterPro" id="IPR010266">
    <property type="entry name" value="NnrS"/>
</dbReference>
<evidence type="ECO:0000256" key="1">
    <source>
        <dbReference type="SAM" id="Phobius"/>
    </source>
</evidence>
<gene>
    <name evidence="2" type="ORF">BKP64_18845</name>
</gene>
<feature type="transmembrane region" description="Helical" evidence="1">
    <location>
        <begin position="239"/>
        <end position="256"/>
    </location>
</feature>
<keyword evidence="3" id="KW-1185">Reference proteome</keyword>
<sequence length="394" mass="43043">MQATPKTRQTDAASISQLFSYPFRIFFLSMTVLALLAIPLWVMQVNGIINLPLALPGLFWHQHEMLFGFLSAAIAGFLLTAVCVWTQTERTHGLRLVLLWGVWLAGRLLLAFGAGVPDWLVHAVNLAFLPLVMLDAGWRIWHARQKRQLLILLVLGLLWLLQIGFVTRLDMTFSYGALVMAMALISIIGGRITPAFTTGWLRQRGLDSTTVKTIPALDMATLFSLIVLMVSLITGGQTVTGVLAAVAGTLMLVRLAGWKGWLVRRDPLLWVLHLSILWVPVALFLLAGTLLAGWPSNAWSHAAGTGAVACLILGVIARVSLGHTGRPLVLPKGMVTAFFAIHLAALIRVLTAFGVVGWNPGIGASALLWLFAFSMFLFRYTRVLTSPRPDGREG</sequence>
<organism evidence="2 3">
    <name type="scientific">Marinobacter salinus</name>
    <dbReference type="NCBI Taxonomy" id="1874317"/>
    <lineage>
        <taxon>Bacteria</taxon>
        <taxon>Pseudomonadati</taxon>
        <taxon>Pseudomonadota</taxon>
        <taxon>Gammaproteobacteria</taxon>
        <taxon>Pseudomonadales</taxon>
        <taxon>Marinobacteraceae</taxon>
        <taxon>Marinobacter</taxon>
    </lineage>
</organism>
<feature type="transmembrane region" description="Helical" evidence="1">
    <location>
        <begin position="268"/>
        <end position="292"/>
    </location>
</feature>
<dbReference type="OrthoDB" id="9770040at2"/>
<dbReference type="KEGG" id="msq:BKP64_18845"/>
<dbReference type="AlphaFoldDB" id="A0A1D9GRB3"/>
<feature type="transmembrane region" description="Helical" evidence="1">
    <location>
        <begin position="214"/>
        <end position="233"/>
    </location>
</feature>
<feature type="transmembrane region" description="Helical" evidence="1">
    <location>
        <begin position="21"/>
        <end position="45"/>
    </location>
</feature>
<feature type="transmembrane region" description="Helical" evidence="1">
    <location>
        <begin position="173"/>
        <end position="193"/>
    </location>
</feature>
<protein>
    <submittedName>
        <fullName evidence="2">Short-chain dehydrogenase</fullName>
    </submittedName>
</protein>
<dbReference type="STRING" id="1874317.BKP64_18845"/>
<feature type="transmembrane region" description="Helical" evidence="1">
    <location>
        <begin position="93"/>
        <end position="113"/>
    </location>
</feature>
<dbReference type="RefSeq" id="WP_070973413.1">
    <property type="nucleotide sequence ID" value="NZ_CP017715.1"/>
</dbReference>
<proteinExistence type="predicted"/>